<dbReference type="AlphaFoldDB" id="X1NAC4"/>
<dbReference type="EMBL" id="BARV01015121">
    <property type="protein sequence ID" value="GAI27146.1"/>
    <property type="molecule type" value="Genomic_DNA"/>
</dbReference>
<gene>
    <name evidence="1" type="ORF">S06H3_26204</name>
</gene>
<reference evidence="1" key="1">
    <citation type="journal article" date="2014" name="Front. Microbiol.">
        <title>High frequency of phylogenetically diverse reductive dehalogenase-homologous genes in deep subseafloor sedimentary metagenomes.</title>
        <authorList>
            <person name="Kawai M."/>
            <person name="Futagami T."/>
            <person name="Toyoda A."/>
            <person name="Takaki Y."/>
            <person name="Nishi S."/>
            <person name="Hori S."/>
            <person name="Arai W."/>
            <person name="Tsubouchi T."/>
            <person name="Morono Y."/>
            <person name="Uchiyama I."/>
            <person name="Ito T."/>
            <person name="Fujiyama A."/>
            <person name="Inagaki F."/>
            <person name="Takami H."/>
        </authorList>
    </citation>
    <scope>NUCLEOTIDE SEQUENCE</scope>
    <source>
        <strain evidence="1">Expedition CK06-06</strain>
    </source>
</reference>
<name>X1NAC4_9ZZZZ</name>
<organism evidence="1">
    <name type="scientific">marine sediment metagenome</name>
    <dbReference type="NCBI Taxonomy" id="412755"/>
    <lineage>
        <taxon>unclassified sequences</taxon>
        <taxon>metagenomes</taxon>
        <taxon>ecological metagenomes</taxon>
    </lineage>
</organism>
<evidence type="ECO:0000313" key="1">
    <source>
        <dbReference type="EMBL" id="GAI27146.1"/>
    </source>
</evidence>
<sequence length="59" mass="7068">MWFDRIDPRDPLQLTDGVYGLLLRQYFLNNANIWVWGLYGNDDLRGWEYLPSEAKSVEF</sequence>
<accession>X1NAC4</accession>
<protein>
    <submittedName>
        <fullName evidence="1">Uncharacterized protein</fullName>
    </submittedName>
</protein>
<proteinExistence type="predicted"/>
<comment type="caution">
    <text evidence="1">The sequence shown here is derived from an EMBL/GenBank/DDBJ whole genome shotgun (WGS) entry which is preliminary data.</text>
</comment>
<feature type="non-terminal residue" evidence="1">
    <location>
        <position position="59"/>
    </location>
</feature>